<dbReference type="eggNOG" id="COG2220">
    <property type="taxonomic scope" value="Bacteria"/>
</dbReference>
<dbReference type="InterPro" id="IPR050114">
    <property type="entry name" value="UPF0173_UPF0282_UlaG_hydrolase"/>
</dbReference>
<organism evidence="3 4">
    <name type="scientific">Desulfosporosinus acidiphilus (strain DSM 22704 / JCM 16185 / SJ4)</name>
    <dbReference type="NCBI Taxonomy" id="646529"/>
    <lineage>
        <taxon>Bacteria</taxon>
        <taxon>Bacillati</taxon>
        <taxon>Bacillota</taxon>
        <taxon>Clostridia</taxon>
        <taxon>Eubacteriales</taxon>
        <taxon>Desulfitobacteriaceae</taxon>
        <taxon>Desulfosporosinus</taxon>
    </lineage>
</organism>
<dbReference type="AlphaFoldDB" id="I4D5Q9"/>
<name>I4D5Q9_DESAJ</name>
<dbReference type="Gene3D" id="3.60.15.10">
    <property type="entry name" value="Ribonuclease Z/Hydroxyacylglutathione hydrolase-like"/>
    <property type="match status" value="1"/>
</dbReference>
<proteinExistence type="predicted"/>
<dbReference type="HOGENOM" id="CLU_096448_0_0_9"/>
<evidence type="ECO:0000313" key="4">
    <source>
        <dbReference type="Proteomes" id="UP000002892"/>
    </source>
</evidence>
<dbReference type="SUPFAM" id="SSF56281">
    <property type="entry name" value="Metallo-hydrolase/oxidoreductase"/>
    <property type="match status" value="1"/>
</dbReference>
<dbReference type="PANTHER" id="PTHR43546:SF9">
    <property type="entry name" value="L-ASCORBATE-6-PHOSPHATE LACTONASE ULAG-RELATED"/>
    <property type="match status" value="1"/>
</dbReference>
<accession>I4D5Q9</accession>
<keyword evidence="4" id="KW-1185">Reference proteome</keyword>
<dbReference type="Pfam" id="PF12706">
    <property type="entry name" value="Lactamase_B_2"/>
    <property type="match status" value="1"/>
</dbReference>
<dbReference type="PANTHER" id="PTHR43546">
    <property type="entry name" value="UPF0173 METAL-DEPENDENT HYDROLASE MJ1163-RELATED"/>
    <property type="match status" value="1"/>
</dbReference>
<dbReference type="InterPro" id="IPR001279">
    <property type="entry name" value="Metallo-B-lactamas"/>
</dbReference>
<dbReference type="STRING" id="646529.Desaci_2170"/>
<dbReference type="RefSeq" id="WP_014827136.1">
    <property type="nucleotide sequence ID" value="NC_018068.1"/>
</dbReference>
<dbReference type="OrthoDB" id="9805728at2"/>
<dbReference type="Proteomes" id="UP000002892">
    <property type="component" value="Chromosome"/>
</dbReference>
<evidence type="ECO:0000313" key="3">
    <source>
        <dbReference type="EMBL" id="AFM41133.1"/>
    </source>
</evidence>
<protein>
    <recommendedName>
        <fullName evidence="2">Metallo-beta-lactamase domain-containing protein</fullName>
    </recommendedName>
</protein>
<feature type="domain" description="Metallo-beta-lactamase" evidence="2">
    <location>
        <begin position="19"/>
        <end position="213"/>
    </location>
</feature>
<reference evidence="3 4" key="1">
    <citation type="journal article" date="2012" name="J. Bacteriol.">
        <title>Complete genome sequences of Desulfosporosinus orientis DSM765T, Desulfosporosinus youngiae DSM17734T, Desulfosporosinus meridiei DSM13257T, and Desulfosporosinus acidiphilus DSM22704T.</title>
        <authorList>
            <person name="Pester M."/>
            <person name="Brambilla E."/>
            <person name="Alazard D."/>
            <person name="Rattei T."/>
            <person name="Weinmaier T."/>
            <person name="Han J."/>
            <person name="Lucas S."/>
            <person name="Lapidus A."/>
            <person name="Cheng J.F."/>
            <person name="Goodwin L."/>
            <person name="Pitluck S."/>
            <person name="Peters L."/>
            <person name="Ovchinnikova G."/>
            <person name="Teshima H."/>
            <person name="Detter J.C."/>
            <person name="Han C.S."/>
            <person name="Tapia R."/>
            <person name="Land M.L."/>
            <person name="Hauser L."/>
            <person name="Kyrpides N.C."/>
            <person name="Ivanova N.N."/>
            <person name="Pagani I."/>
            <person name="Huntmann M."/>
            <person name="Wei C.L."/>
            <person name="Davenport K.W."/>
            <person name="Daligault H."/>
            <person name="Chain P.S."/>
            <person name="Chen A."/>
            <person name="Mavromatis K."/>
            <person name="Markowitz V."/>
            <person name="Szeto E."/>
            <person name="Mikhailova N."/>
            <person name="Pati A."/>
            <person name="Wagner M."/>
            <person name="Woyke T."/>
            <person name="Ollivier B."/>
            <person name="Klenk H.P."/>
            <person name="Spring S."/>
            <person name="Loy A."/>
        </authorList>
    </citation>
    <scope>NUCLEOTIDE SEQUENCE [LARGE SCALE GENOMIC DNA]</scope>
    <source>
        <strain evidence="4">DSM 22704 / JCM 16185 / SJ4</strain>
    </source>
</reference>
<dbReference type="InterPro" id="IPR036866">
    <property type="entry name" value="RibonucZ/Hydroxyglut_hydro"/>
</dbReference>
<dbReference type="KEGG" id="dai:Desaci_2170"/>
<sequence>MEIQLIRHATMLLKINQKRFLVDPMFSPKNTLEAIPGVANSNRNPLTDLPKDAAALINVDAVLVTHTHRDHFDHTAIEMLPKDILMFGQPSDAEKLAEHGFTNTKLPLESCAWNEILIFRTNGKHGTGDIGEKMGPVSGFVLRSPQEPSLYIAGDSIFCDDVEQALEKYHPDITVVFAGAAQFSSGDPITMTKQDICLLARKAPYTKIIVVHMESWNHCALSRSELKQYIDEEKLSNQIYVPNDGEIMIF</sequence>
<evidence type="ECO:0000256" key="1">
    <source>
        <dbReference type="ARBA" id="ARBA00022801"/>
    </source>
</evidence>
<dbReference type="EMBL" id="CP003639">
    <property type="protein sequence ID" value="AFM41133.1"/>
    <property type="molecule type" value="Genomic_DNA"/>
</dbReference>
<dbReference type="GO" id="GO:0016787">
    <property type="term" value="F:hydrolase activity"/>
    <property type="evidence" value="ECO:0007669"/>
    <property type="project" value="UniProtKB-KW"/>
</dbReference>
<keyword evidence="1" id="KW-0378">Hydrolase</keyword>
<evidence type="ECO:0000259" key="2">
    <source>
        <dbReference type="Pfam" id="PF12706"/>
    </source>
</evidence>
<gene>
    <name evidence="3" type="ordered locus">Desaci_2170</name>
</gene>